<reference evidence="4" key="1">
    <citation type="submission" date="2025-08" db="UniProtKB">
        <authorList>
            <consortium name="RefSeq"/>
        </authorList>
    </citation>
    <scope>IDENTIFICATION</scope>
</reference>
<evidence type="ECO:0000256" key="1">
    <source>
        <dbReference type="SAM" id="MobiDB-lite"/>
    </source>
</evidence>
<evidence type="ECO:0000313" key="3">
    <source>
        <dbReference type="Proteomes" id="UP001652628"/>
    </source>
</evidence>
<feature type="transmembrane region" description="Helical" evidence="2">
    <location>
        <begin position="717"/>
        <end position="740"/>
    </location>
</feature>
<feature type="region of interest" description="Disordered" evidence="1">
    <location>
        <begin position="626"/>
        <end position="664"/>
    </location>
</feature>
<keyword evidence="2" id="KW-0812">Transmembrane</keyword>
<feature type="compositionally biased region" description="Polar residues" evidence="1">
    <location>
        <begin position="58"/>
        <end position="75"/>
    </location>
</feature>
<dbReference type="GeneID" id="108004764"/>
<protein>
    <submittedName>
        <fullName evidence="4">Uncharacterized protein</fullName>
    </submittedName>
</protein>
<feature type="compositionally biased region" description="Basic and acidic residues" evidence="1">
    <location>
        <begin position="148"/>
        <end position="158"/>
    </location>
</feature>
<accession>A0AB39YWY3</accession>
<keyword evidence="2" id="KW-0472">Membrane</keyword>
<dbReference type="Proteomes" id="UP001652628">
    <property type="component" value="Chromosome X"/>
</dbReference>
<evidence type="ECO:0000256" key="2">
    <source>
        <dbReference type="SAM" id="Phobius"/>
    </source>
</evidence>
<evidence type="ECO:0000313" key="4">
    <source>
        <dbReference type="RefSeq" id="XP_016923294.2"/>
    </source>
</evidence>
<feature type="region of interest" description="Disordered" evidence="1">
    <location>
        <begin position="27"/>
        <end position="186"/>
    </location>
</feature>
<feature type="compositionally biased region" description="Low complexity" evidence="1">
    <location>
        <begin position="27"/>
        <end position="51"/>
    </location>
</feature>
<keyword evidence="3" id="KW-1185">Reference proteome</keyword>
<dbReference type="RefSeq" id="XP_016923294.2">
    <property type="nucleotide sequence ID" value="XM_017067805.4"/>
</dbReference>
<gene>
    <name evidence="4" type="primary">LOC108004764</name>
</gene>
<feature type="compositionally biased region" description="Basic and acidic residues" evidence="1">
    <location>
        <begin position="635"/>
        <end position="644"/>
    </location>
</feature>
<proteinExistence type="predicted"/>
<feature type="compositionally biased region" description="Polar residues" evidence="1">
    <location>
        <begin position="107"/>
        <end position="118"/>
    </location>
</feature>
<dbReference type="AlphaFoldDB" id="A0AB39YWY3"/>
<keyword evidence="2" id="KW-1133">Transmembrane helix</keyword>
<sequence length="745" mass="83690">MNRNRLNQMRQMDRGNEGLQQVIQMQATAAGAQGQPQGQVGAQGQTPATQTVRRKTTYTRTEMLSRGLPTTQNYRNAPPAGQDWSNQLSPKPRYPQPPKAVVPATPLGQSTNATNKNTTPRRQRSFLPRVARLPAKSDKSPNRMQNRLGRETEGKVEQSHIPVGTHKPMHLVNSPQDSDSSSPARRTMMANGDGLISDNSSFSERHKIKLAKAIRLPDDQNKSFVYLCKPVKKVKELLTARRLRNSCEQVNEANEGDFLLEELQSTKLQLTISEEALRSKGGSEDYGDCILSPIEGLTQSSSSTSQLDSPTLEAMQQRQQQFEAKAMTSQERLKNRLLEVRQRQRHLLQLEHEQRHKEQRQLELDQVCQNLPALQHEIRMLQQLSEKLEATLRVSNIPKPSTPKKRSSMVIVDDLNQKSSTRFYTPRTSPYQLDELPITKLCCLSIEQIVERPQRARSVAMAHHFGLVQEFRVETKTLNELKTADDSQCFYLPVPREELSSLASKTHKEADPLHRTNFRKLRENPNILLQQLRPLIAGAGRPFNLLDQDTMFFNSLAYGESKPLAGSTAEQLEVATREAGGGGGSIASYGGAIAYSRLSVRVNEVGRSADQGDQLARASLLCPSQVHNTTQTELESPRKNKITEQETETDISSPDYTPNPSPRLVKRKKFDEVKAKVRGQEIQEPDPKPKKTRNVIRRVAPQSPIESRVEPKVRLQLLKTVLVGMVQVAVILVLIMAFTYPDVSC</sequence>
<feature type="compositionally biased region" description="Polar residues" evidence="1">
    <location>
        <begin position="173"/>
        <end position="184"/>
    </location>
</feature>
<name>A0AB39YWY3_DROSZ</name>
<organism evidence="3 4">
    <name type="scientific">Drosophila suzukii</name>
    <name type="common">Spotted-wing drosophila fruit fly</name>
    <dbReference type="NCBI Taxonomy" id="28584"/>
    <lineage>
        <taxon>Eukaryota</taxon>
        <taxon>Metazoa</taxon>
        <taxon>Ecdysozoa</taxon>
        <taxon>Arthropoda</taxon>
        <taxon>Hexapoda</taxon>
        <taxon>Insecta</taxon>
        <taxon>Pterygota</taxon>
        <taxon>Neoptera</taxon>
        <taxon>Endopterygota</taxon>
        <taxon>Diptera</taxon>
        <taxon>Brachycera</taxon>
        <taxon>Muscomorpha</taxon>
        <taxon>Ephydroidea</taxon>
        <taxon>Drosophilidae</taxon>
        <taxon>Drosophila</taxon>
        <taxon>Sophophora</taxon>
    </lineage>
</organism>